<evidence type="ECO:0000256" key="1">
    <source>
        <dbReference type="ARBA" id="ARBA00001947"/>
    </source>
</evidence>
<dbReference type="EMBL" id="LAZR01043593">
    <property type="protein sequence ID" value="KKL06713.1"/>
    <property type="molecule type" value="Genomic_DNA"/>
</dbReference>
<protein>
    <recommendedName>
        <fullName evidence="6">Metallo-beta-lactamase domain-containing protein</fullName>
    </recommendedName>
</protein>
<dbReference type="GO" id="GO:0046872">
    <property type="term" value="F:metal ion binding"/>
    <property type="evidence" value="ECO:0007669"/>
    <property type="project" value="UniProtKB-KW"/>
</dbReference>
<evidence type="ECO:0000259" key="6">
    <source>
        <dbReference type="Pfam" id="PF00753"/>
    </source>
</evidence>
<feature type="domain" description="Metallo-beta-lactamase" evidence="6">
    <location>
        <begin position="14"/>
        <end position="125"/>
    </location>
</feature>
<dbReference type="InterPro" id="IPR001279">
    <property type="entry name" value="Metallo-B-lactamas"/>
</dbReference>
<dbReference type="Pfam" id="PF00753">
    <property type="entry name" value="Lactamase_B"/>
    <property type="match status" value="1"/>
</dbReference>
<evidence type="ECO:0000256" key="4">
    <source>
        <dbReference type="ARBA" id="ARBA00022833"/>
    </source>
</evidence>
<name>A0A0F9D3P7_9ZZZZ</name>
<comment type="caution">
    <text evidence="7">The sequence shown here is derived from an EMBL/GenBank/DDBJ whole genome shotgun (WGS) entry which is preliminary data.</text>
</comment>
<evidence type="ECO:0000256" key="2">
    <source>
        <dbReference type="ARBA" id="ARBA00022723"/>
    </source>
</evidence>
<sequence length="141" mass="14999">VKDCWPEAPLAAPRREVGYLSDPVRNLSLPLGFHITAPEADEIIGPGEELAMGPVLWRTLDTAGHPPGGLSFYCREAEVVITGDALFADGIGRTDIPGAVEATLLANIRQNLLTLPEATRVLPGHGPPSTVGEELRSNPFL</sequence>
<comment type="cofactor">
    <cofactor evidence="1">
        <name>Zn(2+)</name>
        <dbReference type="ChEBI" id="CHEBI:29105"/>
    </cofactor>
</comment>
<keyword evidence="2" id="KW-0479">Metal-binding</keyword>
<proteinExistence type="predicted"/>
<dbReference type="PANTHER" id="PTHR46233:SF3">
    <property type="entry name" value="HYDROXYACYLGLUTATHIONE HYDROLASE GLOC"/>
    <property type="match status" value="1"/>
</dbReference>
<feature type="non-terminal residue" evidence="7">
    <location>
        <position position="1"/>
    </location>
</feature>
<feature type="region of interest" description="Disordered" evidence="5">
    <location>
        <begin position="119"/>
        <end position="141"/>
    </location>
</feature>
<dbReference type="PANTHER" id="PTHR46233">
    <property type="entry name" value="HYDROXYACYLGLUTATHIONE HYDROLASE GLOC"/>
    <property type="match status" value="1"/>
</dbReference>
<evidence type="ECO:0000256" key="3">
    <source>
        <dbReference type="ARBA" id="ARBA00022801"/>
    </source>
</evidence>
<organism evidence="7">
    <name type="scientific">marine sediment metagenome</name>
    <dbReference type="NCBI Taxonomy" id="412755"/>
    <lineage>
        <taxon>unclassified sequences</taxon>
        <taxon>metagenomes</taxon>
        <taxon>ecological metagenomes</taxon>
    </lineage>
</organism>
<evidence type="ECO:0000256" key="5">
    <source>
        <dbReference type="SAM" id="MobiDB-lite"/>
    </source>
</evidence>
<dbReference type="SUPFAM" id="SSF56281">
    <property type="entry name" value="Metallo-hydrolase/oxidoreductase"/>
    <property type="match status" value="1"/>
</dbReference>
<gene>
    <name evidence="7" type="ORF">LCGC14_2593290</name>
</gene>
<dbReference type="AlphaFoldDB" id="A0A0F9D3P7"/>
<dbReference type="InterPro" id="IPR036866">
    <property type="entry name" value="RibonucZ/Hydroxyglut_hydro"/>
</dbReference>
<evidence type="ECO:0000313" key="7">
    <source>
        <dbReference type="EMBL" id="KKL06713.1"/>
    </source>
</evidence>
<keyword evidence="3" id="KW-0378">Hydrolase</keyword>
<reference evidence="7" key="1">
    <citation type="journal article" date="2015" name="Nature">
        <title>Complex archaea that bridge the gap between prokaryotes and eukaryotes.</title>
        <authorList>
            <person name="Spang A."/>
            <person name="Saw J.H."/>
            <person name="Jorgensen S.L."/>
            <person name="Zaremba-Niedzwiedzka K."/>
            <person name="Martijn J."/>
            <person name="Lind A.E."/>
            <person name="van Eijk R."/>
            <person name="Schleper C."/>
            <person name="Guy L."/>
            <person name="Ettema T.J."/>
        </authorList>
    </citation>
    <scope>NUCLEOTIDE SEQUENCE</scope>
</reference>
<accession>A0A0F9D3P7</accession>
<dbReference type="GO" id="GO:0016787">
    <property type="term" value="F:hydrolase activity"/>
    <property type="evidence" value="ECO:0007669"/>
    <property type="project" value="UniProtKB-KW"/>
</dbReference>
<keyword evidence="4" id="KW-0862">Zinc</keyword>
<dbReference type="Gene3D" id="3.60.15.10">
    <property type="entry name" value="Ribonuclease Z/Hydroxyacylglutathione hydrolase-like"/>
    <property type="match status" value="1"/>
</dbReference>
<dbReference type="InterPro" id="IPR051453">
    <property type="entry name" value="MBL_Glyoxalase_II"/>
</dbReference>
<dbReference type="CDD" id="cd06262">
    <property type="entry name" value="metallo-hydrolase-like_MBL-fold"/>
    <property type="match status" value="1"/>
</dbReference>